<organism evidence="1 2">
    <name type="scientific">Madurella fahalii</name>
    <dbReference type="NCBI Taxonomy" id="1157608"/>
    <lineage>
        <taxon>Eukaryota</taxon>
        <taxon>Fungi</taxon>
        <taxon>Dikarya</taxon>
        <taxon>Ascomycota</taxon>
        <taxon>Pezizomycotina</taxon>
        <taxon>Sordariomycetes</taxon>
        <taxon>Sordariomycetidae</taxon>
        <taxon>Sordariales</taxon>
        <taxon>Sordariales incertae sedis</taxon>
        <taxon>Madurella</taxon>
    </lineage>
</organism>
<evidence type="ECO:0000313" key="1">
    <source>
        <dbReference type="EMBL" id="GAB1312636.1"/>
    </source>
</evidence>
<dbReference type="GeneID" id="98173591"/>
<keyword evidence="2" id="KW-1185">Reference proteome</keyword>
<gene>
    <name evidence="1" type="ORF">MFIFM68171_02846</name>
</gene>
<reference evidence="1 2" key="1">
    <citation type="submission" date="2024-09" db="EMBL/GenBank/DDBJ databases">
        <title>Itraconazole resistance in Madurella fahalii resulting from another homologue of gene encoding cytochrome P450 14-alpha sterol demethylase (CYP51).</title>
        <authorList>
            <person name="Yoshioka I."/>
            <person name="Fahal A.H."/>
            <person name="Kaneko S."/>
            <person name="Yaguchi T."/>
        </authorList>
    </citation>
    <scope>NUCLEOTIDE SEQUENCE [LARGE SCALE GENOMIC DNA]</scope>
    <source>
        <strain evidence="1 2">IFM 68171</strain>
    </source>
</reference>
<sequence>MENAIITIVAPTNSRPADGLPGVGKVPRSRAQVVKKVQVISLAAAFHDARLPHGDIEDSMWNSRAWTFQERYLSQRSVYFTSSQMSFTCPHEVVFEDTVPGLSADHRPTPLTDRSRFEAQLWALMDYICHDPTQALFPNKTFQIHGLGSQSVSMMRPDATDPAPIYRATPVPTYANAGTLRIEGETLWKAYSDAVSMYTRRKMTWQTDALNAFKGVADLVAQGVNTAFWHGLPEFAFDPALLWYPREPLTRRTDADACPSWSWAGWEGHVAYRGRGWRNAAVLPPFCVVQWLYRKGPRDLIYDFLVSGEQHTPEEIAEYAYRVARRPARLRRWDPAALFHLDDREDGWTHCRDTDPNEHYYTHAAYPNLRFTYPATLPSQPLLPRASSDGGLFFIARRVPARFVDMSATPHTVAAGVDGFLQVGLNDAERSVRGTRRPWERIIYHQGYRAGFLSLNVAFASVDVGSHESYALVAMSRDSIPQIAPPLDGWDLYWSVTPKDAQGHVFYNWEWGSEEERAPVFGPYTDAETPYRGRVLENGDPHWDAARFGDVAVLDVYNVLLLEKKIDEYGGEWWERIGVGKMNAAAFWHAKPKEGVVLLR</sequence>
<proteinExistence type="predicted"/>
<comment type="caution">
    <text evidence="1">The sequence shown here is derived from an EMBL/GenBank/DDBJ whole genome shotgun (WGS) entry which is preliminary data.</text>
</comment>
<accession>A0ABQ0G4E4</accession>
<dbReference type="Proteomes" id="UP001628179">
    <property type="component" value="Unassembled WGS sequence"/>
</dbReference>
<name>A0ABQ0G4E4_9PEZI</name>
<dbReference type="RefSeq" id="XP_070914369.1">
    <property type="nucleotide sequence ID" value="XM_071058268.1"/>
</dbReference>
<dbReference type="EMBL" id="BAAFSV010000002">
    <property type="protein sequence ID" value="GAB1312636.1"/>
    <property type="molecule type" value="Genomic_DNA"/>
</dbReference>
<dbReference type="PANTHER" id="PTHR33112:SF12">
    <property type="entry name" value="HETEROKARYON INCOMPATIBILITY DOMAIN-CONTAINING PROTEIN"/>
    <property type="match status" value="1"/>
</dbReference>
<protein>
    <submittedName>
        <fullName evidence="1">Heterokaryon incompatibility protein-domain-containing protein</fullName>
    </submittedName>
</protein>
<evidence type="ECO:0000313" key="2">
    <source>
        <dbReference type="Proteomes" id="UP001628179"/>
    </source>
</evidence>
<dbReference type="PANTHER" id="PTHR33112">
    <property type="entry name" value="DOMAIN PROTEIN, PUTATIVE-RELATED"/>
    <property type="match status" value="1"/>
</dbReference>